<dbReference type="InterPro" id="IPR000477">
    <property type="entry name" value="RT_dom"/>
</dbReference>
<proteinExistence type="predicted"/>
<dbReference type="SUPFAM" id="SSF53098">
    <property type="entry name" value="Ribonuclease H-like"/>
    <property type="match status" value="1"/>
</dbReference>
<dbReference type="InterPro" id="IPR044730">
    <property type="entry name" value="RNase_H-like_dom_plant"/>
</dbReference>
<dbReference type="Pfam" id="PF00078">
    <property type="entry name" value="RVT_1"/>
    <property type="match status" value="1"/>
</dbReference>
<accession>A0A151U748</accession>
<dbReference type="PANTHER" id="PTHR33116:SF86">
    <property type="entry name" value="REVERSE TRANSCRIPTASE DOMAIN-CONTAINING PROTEIN"/>
    <property type="match status" value="1"/>
</dbReference>
<name>A0A151U748_CAJCA</name>
<protein>
    <submittedName>
        <fullName evidence="2">Ribonuclease H protein At1g65750 family</fullName>
    </submittedName>
</protein>
<dbReference type="PROSITE" id="PS50878">
    <property type="entry name" value="RT_POL"/>
    <property type="match status" value="1"/>
</dbReference>
<dbReference type="OMA" id="HEVILLM"/>
<organism evidence="2 3">
    <name type="scientific">Cajanus cajan</name>
    <name type="common">Pigeon pea</name>
    <name type="synonym">Cajanus indicus</name>
    <dbReference type="NCBI Taxonomy" id="3821"/>
    <lineage>
        <taxon>Eukaryota</taxon>
        <taxon>Viridiplantae</taxon>
        <taxon>Streptophyta</taxon>
        <taxon>Embryophyta</taxon>
        <taxon>Tracheophyta</taxon>
        <taxon>Spermatophyta</taxon>
        <taxon>Magnoliopsida</taxon>
        <taxon>eudicotyledons</taxon>
        <taxon>Gunneridae</taxon>
        <taxon>Pentapetalae</taxon>
        <taxon>rosids</taxon>
        <taxon>fabids</taxon>
        <taxon>Fabales</taxon>
        <taxon>Fabaceae</taxon>
        <taxon>Papilionoideae</taxon>
        <taxon>50 kb inversion clade</taxon>
        <taxon>NPAAA clade</taxon>
        <taxon>indigoferoid/millettioid clade</taxon>
        <taxon>Phaseoleae</taxon>
        <taxon>Cajanus</taxon>
    </lineage>
</organism>
<reference evidence="2 3" key="1">
    <citation type="journal article" date="2012" name="Nat. Biotechnol.">
        <title>Draft genome sequence of pigeonpea (Cajanus cajan), an orphan legume crop of resource-poor farmers.</title>
        <authorList>
            <person name="Varshney R.K."/>
            <person name="Chen W."/>
            <person name="Li Y."/>
            <person name="Bharti A.K."/>
            <person name="Saxena R.K."/>
            <person name="Schlueter J.A."/>
            <person name="Donoghue M.T."/>
            <person name="Azam S."/>
            <person name="Fan G."/>
            <person name="Whaley A.M."/>
            <person name="Farmer A.D."/>
            <person name="Sheridan J."/>
            <person name="Iwata A."/>
            <person name="Tuteja R."/>
            <person name="Penmetsa R.V."/>
            <person name="Wu W."/>
            <person name="Upadhyaya H.D."/>
            <person name="Yang S.P."/>
            <person name="Shah T."/>
            <person name="Saxena K.B."/>
            <person name="Michael T."/>
            <person name="McCombie W.R."/>
            <person name="Yang B."/>
            <person name="Zhang G."/>
            <person name="Yang H."/>
            <person name="Wang J."/>
            <person name="Spillane C."/>
            <person name="Cook D.R."/>
            <person name="May G.D."/>
            <person name="Xu X."/>
            <person name="Jackson S.A."/>
        </authorList>
    </citation>
    <scope>NUCLEOTIDE SEQUENCE [LARGE SCALE GENOMIC DNA]</scope>
    <source>
        <strain evidence="3">cv. Asha</strain>
    </source>
</reference>
<dbReference type="PANTHER" id="PTHR33116">
    <property type="entry name" value="REVERSE TRANSCRIPTASE ZINC-BINDING DOMAIN-CONTAINING PROTEIN-RELATED-RELATED"/>
    <property type="match status" value="1"/>
</dbReference>
<gene>
    <name evidence="2" type="ORF">KK1_007805</name>
</gene>
<evidence type="ECO:0000313" key="2">
    <source>
        <dbReference type="EMBL" id="KYP75107.1"/>
    </source>
</evidence>
<dbReference type="Gene3D" id="3.30.420.10">
    <property type="entry name" value="Ribonuclease H-like superfamily/Ribonuclease H"/>
    <property type="match status" value="1"/>
</dbReference>
<dbReference type="STRING" id="3821.A0A151U748"/>
<dbReference type="InterPro" id="IPR012337">
    <property type="entry name" value="RNaseH-like_sf"/>
</dbReference>
<dbReference type="EMBL" id="CM003604">
    <property type="protein sequence ID" value="KYP75107.1"/>
    <property type="molecule type" value="Genomic_DNA"/>
</dbReference>
<dbReference type="AlphaFoldDB" id="A0A151U748"/>
<dbReference type="Proteomes" id="UP000075243">
    <property type="component" value="Chromosome 2"/>
</dbReference>
<dbReference type="CDD" id="cd06222">
    <property type="entry name" value="RNase_H_like"/>
    <property type="match status" value="1"/>
</dbReference>
<dbReference type="InterPro" id="IPR026960">
    <property type="entry name" value="RVT-Znf"/>
</dbReference>
<evidence type="ECO:0000313" key="3">
    <source>
        <dbReference type="Proteomes" id="UP000075243"/>
    </source>
</evidence>
<sequence>MRKKTLQRRLKGVQLQLELGESESLSRLEKAIQAELDETCLQEEYLWFQKSREKWVRFGDRNTSFFHAQTLARRRRNKIQGLLLPDGSWHMDLVVMKTEAIGFYKELFSINNDHGPLDMHAGAPPGLGGAALSALTAPVTKEEVRRAVMSMKSFKAPGPDGFQSFFFKQYWPIVGSGVGSLALRIDLEKAYDRVRWDFLESTLVQFGFPRITIQLIMWALKNSSISLLWNGSSLPPFVPSRGLRQRDPLSPYLFVFCMERLALGISELLQEGHWKPIQLSPGGLPLSHLFFADDILLFCQASNDQAQLVASTLEEFSCSSGLSVNLTKSMFVSSKRVSLRRINTLEGLLGIGHTARIGKYLGVPMTHGQPRCADFYDVLDKIQNRLAAWKSKLLNKAGKLCLVKSIVSSIPVYSMQTLWLPQAVCNKIDQAYRRMLWAKSDNTRFWSPVSWDVVTQPQELGGLGVKEARRANVSLLGKLVWDMLTAPQKPWVQILSDRYLHGDSILCAQHRRGVSPTWSSLIKALPSLREGFEPQLGSGASSLWYTDWSGTGLWCGRVPFVHIADTNKTVADCWVRGEWNFTALYTVLPTELINSVQRLSVDNSLLGLDHFAWRGDSSCCYTAASGYHFLTTVLSTKGDEVWKKTWKLRIPEKVKFFLWQCLHSALPTNQVRADRRLAESGACSRCSCPQETILHALRDCPYSREVLMADGINAGWFFSGMDCFQWLKRIILHNEAIKLSITLWWVWRFRNNMLFNDELWTISAVLRKMTLSTVENSVYNAKQRLWAEHAIWRPPEHPWVKLNTDGSWVSGTSAMGMGGVIRDSAGMWRGGFSRGVLHGDALRAELLALEDGLAFCWDGGFRKVSCDCDCLGAVTLFQDRSTDRDYLHKHYDVIRRIKRMLTRDWEVHVSHIPREINSVAHTLANWGVRNIGSNVFWRSPPDFILLPLGRDSMS</sequence>
<evidence type="ECO:0000259" key="1">
    <source>
        <dbReference type="PROSITE" id="PS50878"/>
    </source>
</evidence>
<dbReference type="InterPro" id="IPR036397">
    <property type="entry name" value="RNaseH_sf"/>
</dbReference>
<dbReference type="InterPro" id="IPR002156">
    <property type="entry name" value="RNaseH_domain"/>
</dbReference>
<dbReference type="Pfam" id="PF13966">
    <property type="entry name" value="zf-RVT"/>
    <property type="match status" value="1"/>
</dbReference>
<dbReference type="Pfam" id="PF13456">
    <property type="entry name" value="RVT_3"/>
    <property type="match status" value="1"/>
</dbReference>
<keyword evidence="3" id="KW-1185">Reference proteome</keyword>
<feature type="domain" description="Reverse transcriptase" evidence="1">
    <location>
        <begin position="1"/>
        <end position="365"/>
    </location>
</feature>
<dbReference type="GO" id="GO:0004523">
    <property type="term" value="F:RNA-DNA hybrid ribonuclease activity"/>
    <property type="evidence" value="ECO:0007669"/>
    <property type="project" value="InterPro"/>
</dbReference>
<dbReference type="Gramene" id="C.cajan_07598.t">
    <property type="protein sequence ID" value="C.cajan_07598.t"/>
    <property type="gene ID" value="C.cajan_07598"/>
</dbReference>
<dbReference type="GO" id="GO:0003676">
    <property type="term" value="F:nucleic acid binding"/>
    <property type="evidence" value="ECO:0007669"/>
    <property type="project" value="InterPro"/>
</dbReference>